<name>A0A250IDU3_9BACT</name>
<organism evidence="3 4">
    <name type="scientific">Melittangium boletus DSM 14713</name>
    <dbReference type="NCBI Taxonomy" id="1294270"/>
    <lineage>
        <taxon>Bacteria</taxon>
        <taxon>Pseudomonadati</taxon>
        <taxon>Myxococcota</taxon>
        <taxon>Myxococcia</taxon>
        <taxon>Myxococcales</taxon>
        <taxon>Cystobacterineae</taxon>
        <taxon>Archangiaceae</taxon>
        <taxon>Melittangium</taxon>
    </lineage>
</organism>
<dbReference type="Gene3D" id="3.40.50.720">
    <property type="entry name" value="NAD(P)-binding Rossmann-like Domain"/>
    <property type="match status" value="1"/>
</dbReference>
<dbReference type="KEGG" id="mbd:MEBOL_003400"/>
<proteinExistence type="inferred from homology"/>
<dbReference type="RefSeq" id="WP_095978452.1">
    <property type="nucleotide sequence ID" value="NZ_CP022163.1"/>
</dbReference>
<dbReference type="Pfam" id="PF00106">
    <property type="entry name" value="adh_short"/>
    <property type="match status" value="1"/>
</dbReference>
<keyword evidence="4" id="KW-1185">Reference proteome</keyword>
<dbReference type="CDD" id="cd05327">
    <property type="entry name" value="retinol-DH_like_SDR_c_like"/>
    <property type="match status" value="1"/>
</dbReference>
<reference evidence="3 4" key="1">
    <citation type="submission" date="2017-06" db="EMBL/GenBank/DDBJ databases">
        <authorList>
            <person name="Kim H.J."/>
            <person name="Triplett B.A."/>
        </authorList>
    </citation>
    <scope>NUCLEOTIDE SEQUENCE [LARGE SCALE GENOMIC DNA]</scope>
    <source>
        <strain evidence="3 4">DSM 14713</strain>
    </source>
</reference>
<evidence type="ECO:0000256" key="2">
    <source>
        <dbReference type="RuleBase" id="RU000363"/>
    </source>
</evidence>
<comment type="similarity">
    <text evidence="2">Belongs to the short-chain dehydrogenases/reductases (SDR) family.</text>
</comment>
<dbReference type="PRINTS" id="PR00081">
    <property type="entry name" value="GDHRDH"/>
</dbReference>
<dbReference type="SUPFAM" id="SSF51735">
    <property type="entry name" value="NAD(P)-binding Rossmann-fold domains"/>
    <property type="match status" value="1"/>
</dbReference>
<evidence type="ECO:0000313" key="3">
    <source>
        <dbReference type="EMBL" id="ATB29945.1"/>
    </source>
</evidence>
<keyword evidence="1" id="KW-0560">Oxidoreductase</keyword>
<dbReference type="AlphaFoldDB" id="A0A250IDU3"/>
<dbReference type="GO" id="GO:0016491">
    <property type="term" value="F:oxidoreductase activity"/>
    <property type="evidence" value="ECO:0007669"/>
    <property type="project" value="UniProtKB-KW"/>
</dbReference>
<dbReference type="PRINTS" id="PR00080">
    <property type="entry name" value="SDRFAMILY"/>
</dbReference>
<accession>A0A250IDU3</accession>
<dbReference type="PANTHER" id="PTHR43157:SF31">
    <property type="entry name" value="PHOSPHATIDYLINOSITOL-GLYCAN BIOSYNTHESIS CLASS F PROTEIN"/>
    <property type="match status" value="1"/>
</dbReference>
<dbReference type="OrthoDB" id="109589at2"/>
<evidence type="ECO:0000313" key="4">
    <source>
        <dbReference type="Proteomes" id="UP000217289"/>
    </source>
</evidence>
<evidence type="ECO:0000256" key="1">
    <source>
        <dbReference type="ARBA" id="ARBA00023002"/>
    </source>
</evidence>
<dbReference type="InterPro" id="IPR002347">
    <property type="entry name" value="SDR_fam"/>
</dbReference>
<dbReference type="PANTHER" id="PTHR43157">
    <property type="entry name" value="PHOSPHATIDYLINOSITOL-GLYCAN BIOSYNTHESIS CLASS F PROTEIN-RELATED"/>
    <property type="match status" value="1"/>
</dbReference>
<dbReference type="InterPro" id="IPR036291">
    <property type="entry name" value="NAD(P)-bd_dom_sf"/>
</dbReference>
<gene>
    <name evidence="3" type="ORF">MEBOL_003400</name>
</gene>
<dbReference type="Proteomes" id="UP000217289">
    <property type="component" value="Chromosome"/>
</dbReference>
<protein>
    <submittedName>
        <fullName evidence="3">Oxidoreductase/Short-chain dehydrogenase</fullName>
    </submittedName>
</protein>
<sequence>MNDKTVIVTGANSGVGLATVVELARQGATVIMACRSPERGEQALREAIERSGSARIELMLCDLGSLDSIRAFASAFQARYPKLDVLINNAGVISLKRETTRDGFEAQLGTNHLGHFLLTLLLLEPLRAAPQGRVVNVSSNAHRVGSIRWEDPHFTQGYSVWRVYAQSKLANILFTKGLAYRLRGTSITVNCMHPGAVATRLGVDRKTGFGKTVMRLLKPFFLTPEQGADTSVYLATSDAVAGVSGEYFYRREPAKVSRLAEDRELIDRLWFWSEKQVGQSWPGP</sequence>
<dbReference type="EMBL" id="CP022163">
    <property type="protein sequence ID" value="ATB29945.1"/>
    <property type="molecule type" value="Genomic_DNA"/>
</dbReference>